<dbReference type="SUPFAM" id="SSF55729">
    <property type="entry name" value="Acyl-CoA N-acyltransferases (Nat)"/>
    <property type="match status" value="1"/>
</dbReference>
<dbReference type="InterPro" id="IPR016181">
    <property type="entry name" value="Acyl_CoA_acyltransferase"/>
</dbReference>
<evidence type="ECO:0000313" key="3">
    <source>
        <dbReference type="Proteomes" id="UP000266552"/>
    </source>
</evidence>
<keyword evidence="2" id="KW-0808">Transferase</keyword>
<dbReference type="KEGG" id="plw:D5F53_07715"/>
<dbReference type="GO" id="GO:0005737">
    <property type="term" value="C:cytoplasm"/>
    <property type="evidence" value="ECO:0007669"/>
    <property type="project" value="TreeGrafter"/>
</dbReference>
<sequence>MRIEDIFSDLPTLETGRTILRKLRSEDEQDIFRYGSDDEVSRYTSWPTHQTMEDTRHYLNKVLQKYDQHAVAPWGIVDKETGRVIGTSGFMAWNVHHDKAELGYALSKDYWNRGYMTEVIRTIISYGFERMKLVRIEASCLPSNLGSARVMEKAGMTFEGIIRQSIFVKGKHEDLKLYSIVVDDYQNQNNPR</sequence>
<dbReference type="PANTHER" id="PTHR43792:SF9">
    <property type="entry name" value="RIBOSOMAL-PROTEIN-ALANINE ACETYLTRANSFERASE"/>
    <property type="match status" value="1"/>
</dbReference>
<dbReference type="InterPro" id="IPR000182">
    <property type="entry name" value="GNAT_dom"/>
</dbReference>
<dbReference type="Proteomes" id="UP000266552">
    <property type="component" value="Chromosome"/>
</dbReference>
<evidence type="ECO:0000313" key="2">
    <source>
        <dbReference type="EMBL" id="AYB43176.1"/>
    </source>
</evidence>
<keyword evidence="3" id="KW-1185">Reference proteome</keyword>
<dbReference type="RefSeq" id="WP_119847201.1">
    <property type="nucleotide sequence ID" value="NZ_CP032412.1"/>
</dbReference>
<organism evidence="2 3">
    <name type="scientific">Paenibacillus lautus</name>
    <name type="common">Bacillus lautus</name>
    <dbReference type="NCBI Taxonomy" id="1401"/>
    <lineage>
        <taxon>Bacteria</taxon>
        <taxon>Bacillati</taxon>
        <taxon>Bacillota</taxon>
        <taxon>Bacilli</taxon>
        <taxon>Bacillales</taxon>
        <taxon>Paenibacillaceae</taxon>
        <taxon>Paenibacillus</taxon>
    </lineage>
</organism>
<dbReference type="GO" id="GO:0008999">
    <property type="term" value="F:protein-N-terminal-alanine acetyltransferase activity"/>
    <property type="evidence" value="ECO:0007669"/>
    <property type="project" value="TreeGrafter"/>
</dbReference>
<dbReference type="PROSITE" id="PS51186">
    <property type="entry name" value="GNAT"/>
    <property type="match status" value="1"/>
</dbReference>
<proteinExistence type="predicted"/>
<dbReference type="InterPro" id="IPR051531">
    <property type="entry name" value="N-acetyltransferase"/>
</dbReference>
<dbReference type="PANTHER" id="PTHR43792">
    <property type="entry name" value="GNAT FAMILY, PUTATIVE (AFU_ORTHOLOGUE AFUA_3G00765)-RELATED-RELATED"/>
    <property type="match status" value="1"/>
</dbReference>
<reference evidence="2 3" key="1">
    <citation type="submission" date="2018-09" db="EMBL/GenBank/DDBJ databases">
        <title>Genome Sequence of Paenibacillus lautus Strain E7593-69, Azo Dye-Degrading Bacteria, Isolated from Commercial Tattoo Inks.</title>
        <authorList>
            <person name="Nho S.W."/>
            <person name="Kim S.-J."/>
            <person name="Kweon O."/>
            <person name="Cerniglia C.E."/>
        </authorList>
    </citation>
    <scope>NUCLEOTIDE SEQUENCE [LARGE SCALE GENOMIC DNA]</scope>
    <source>
        <strain evidence="2 3">E7593-69</strain>
    </source>
</reference>
<dbReference type="EMBL" id="CP032412">
    <property type="protein sequence ID" value="AYB43176.1"/>
    <property type="molecule type" value="Genomic_DNA"/>
</dbReference>
<accession>A0A385THN9</accession>
<protein>
    <submittedName>
        <fullName evidence="2">N-acetyltransferase</fullName>
    </submittedName>
</protein>
<dbReference type="AlphaFoldDB" id="A0A385THN9"/>
<evidence type="ECO:0000259" key="1">
    <source>
        <dbReference type="PROSITE" id="PS51186"/>
    </source>
</evidence>
<dbReference type="Gene3D" id="3.40.630.30">
    <property type="match status" value="1"/>
</dbReference>
<gene>
    <name evidence="2" type="ORF">D5F53_07715</name>
</gene>
<name>A0A385THN9_PAELA</name>
<feature type="domain" description="N-acetyltransferase" evidence="1">
    <location>
        <begin position="18"/>
        <end position="178"/>
    </location>
</feature>
<dbReference type="Pfam" id="PF13302">
    <property type="entry name" value="Acetyltransf_3"/>
    <property type="match status" value="1"/>
</dbReference>